<dbReference type="AlphaFoldDB" id="A0AAW4X2F0"/>
<proteinExistence type="predicted"/>
<evidence type="ECO:0000313" key="1">
    <source>
        <dbReference type="EMBL" id="MCC3145940.1"/>
    </source>
</evidence>
<sequence length="213" mass="25167">MSNNIDKSKLVYVNIVWMKYYRGLSKKDEISPKTGGGSHPQEHLDAIEATMNLKSNNKVYNTAFVGGYTDSFGDNKWKKLNLKDHFEDTDGEKVEDCTVVWVAQKNQNKQEPHYIVGWWENATLLRYYKRIKFYSNSNLISKDYNIFTDAERAYLIKEKFRDFEVPRQRDLGYGFGQSNIWYAEEEQAKQFKKKTINYISELKENKRLKITQP</sequence>
<organism evidence="1 2">
    <name type="scientific">Halanaerobium polyolivorans</name>
    <dbReference type="NCBI Taxonomy" id="2886943"/>
    <lineage>
        <taxon>Bacteria</taxon>
        <taxon>Bacillati</taxon>
        <taxon>Bacillota</taxon>
        <taxon>Clostridia</taxon>
        <taxon>Halanaerobiales</taxon>
        <taxon>Halanaerobiaceae</taxon>
        <taxon>Halanaerobium</taxon>
    </lineage>
</organism>
<dbReference type="Proteomes" id="UP001199296">
    <property type="component" value="Unassembled WGS sequence"/>
</dbReference>
<evidence type="ECO:0000313" key="2">
    <source>
        <dbReference type="Proteomes" id="UP001199296"/>
    </source>
</evidence>
<protein>
    <submittedName>
        <fullName evidence="1">Uncharacterized protein</fullName>
    </submittedName>
</protein>
<dbReference type="EMBL" id="JAJFAT010000022">
    <property type="protein sequence ID" value="MCC3145940.1"/>
    <property type="molecule type" value="Genomic_DNA"/>
</dbReference>
<reference evidence="1 2" key="1">
    <citation type="submission" date="2021-10" db="EMBL/GenBank/DDBJ databases">
        <authorList>
            <person name="Grouzdev D.S."/>
            <person name="Pantiukh K.S."/>
            <person name="Krutkina M.S."/>
        </authorList>
    </citation>
    <scope>NUCLEOTIDE SEQUENCE [LARGE SCALE GENOMIC DNA]</scope>
    <source>
        <strain evidence="1 2">Z-7514</strain>
    </source>
</reference>
<comment type="caution">
    <text evidence="1">The sequence shown here is derived from an EMBL/GenBank/DDBJ whole genome shotgun (WGS) entry which is preliminary data.</text>
</comment>
<accession>A0AAW4X2F0</accession>
<gene>
    <name evidence="1" type="ORF">LJ207_11500</name>
</gene>
<dbReference type="RefSeq" id="WP_229346640.1">
    <property type="nucleotide sequence ID" value="NZ_JAJFAT010000022.1"/>
</dbReference>
<keyword evidence="2" id="KW-1185">Reference proteome</keyword>
<name>A0AAW4X2F0_9FIRM</name>